<organism evidence="3">
    <name type="scientific">Petromyces alliaceus</name>
    <name type="common">Aspergillus alliaceus</name>
    <dbReference type="NCBI Taxonomy" id="209559"/>
    <lineage>
        <taxon>Eukaryota</taxon>
        <taxon>Fungi</taxon>
        <taxon>Dikarya</taxon>
        <taxon>Ascomycota</taxon>
        <taxon>Pezizomycotina</taxon>
        <taxon>Eurotiomycetes</taxon>
        <taxon>Eurotiomycetidae</taxon>
        <taxon>Eurotiales</taxon>
        <taxon>Aspergillaceae</taxon>
        <taxon>Aspergillus</taxon>
        <taxon>Aspergillus subgen. Circumdati</taxon>
    </lineage>
</organism>
<protein>
    <recommendedName>
        <fullName evidence="4">BZIP domain-containing protein</fullName>
    </recommendedName>
</protein>
<feature type="compositionally biased region" description="Polar residues" evidence="2">
    <location>
        <begin position="458"/>
        <end position="469"/>
    </location>
</feature>
<name>A0A5N7CIQ3_PETAA</name>
<feature type="region of interest" description="Disordered" evidence="2">
    <location>
        <begin position="35"/>
        <end position="97"/>
    </location>
</feature>
<evidence type="ECO:0000256" key="1">
    <source>
        <dbReference type="SAM" id="Coils"/>
    </source>
</evidence>
<dbReference type="EMBL" id="ML735227">
    <property type="protein sequence ID" value="KAE8393737.1"/>
    <property type="molecule type" value="Genomic_DNA"/>
</dbReference>
<evidence type="ECO:0008006" key="4">
    <source>
        <dbReference type="Google" id="ProtNLM"/>
    </source>
</evidence>
<evidence type="ECO:0000256" key="2">
    <source>
        <dbReference type="SAM" id="MobiDB-lite"/>
    </source>
</evidence>
<gene>
    <name evidence="3" type="ORF">BDV23DRAFT_180186</name>
</gene>
<feature type="coiled-coil region" evidence="1">
    <location>
        <begin position="118"/>
        <end position="152"/>
    </location>
</feature>
<dbReference type="PANTHER" id="PTHR40618:SF1">
    <property type="entry name" value="B-ZIP TRANSCRIPTION FACTOR (EUROFUNG)"/>
    <property type="match status" value="1"/>
</dbReference>
<dbReference type="Proteomes" id="UP000326877">
    <property type="component" value="Unassembled WGS sequence"/>
</dbReference>
<feature type="compositionally biased region" description="Basic and acidic residues" evidence="2">
    <location>
        <begin position="59"/>
        <end position="72"/>
    </location>
</feature>
<proteinExistence type="predicted"/>
<evidence type="ECO:0000313" key="3">
    <source>
        <dbReference type="EMBL" id="KAE8393737.1"/>
    </source>
</evidence>
<sequence length="529" mass="59877">MLNPWQTGPDSRLQDVLSARQYILAECDGSAKSELVPTETIVSDGEQEQTISSTAQRAESSHTEKAKQDKPSKNMSKLRSRRNVCRSSGRPRLDAGSGEAILSEDRRDQIRRAQRTYRLKKEASYERAKERVAELENTLNEVASAIEDYKAAFPSELRTSHPALLRHLDCMRNLLILNPEALAEFSARKGSPPSADSEEIPSPLQHDVVTSDHSSKINCDCLEDYIKTKCPDALVERVKKRPRHVSFSDEVESKSNRCSVRIQDIAQSQRRDTHYTYSFREEDFCRRLHRYCLEYAFRLFSDPRSQPLEVYRVFRLVPCIKNRAQMYPIFRRLVSGGAKDSLEIPSLPFYTVGGAGTHYPKKNDLGNPIYPSNMRVPKRVLGLFQTSGATTDAGQALNHQKYLELCGYGGEWFDCRDVEGYLREKGVNLYGSSLCPIVRNDRIRQPAEPHGQDKEMNSSRSKPGSNSPITAHEGTENLELTMRPKSNMLDIEQFLSRLLRGVVILGRAPGFRQTDVAAAFKSALRTQTQ</sequence>
<feature type="compositionally biased region" description="Basic and acidic residues" evidence="2">
    <location>
        <begin position="447"/>
        <end position="457"/>
    </location>
</feature>
<reference evidence="3" key="1">
    <citation type="submission" date="2019-04" db="EMBL/GenBank/DDBJ databases">
        <title>Friends and foes A comparative genomics studyof 23 Aspergillus species from section Flavi.</title>
        <authorList>
            <consortium name="DOE Joint Genome Institute"/>
            <person name="Kjaerbolling I."/>
            <person name="Vesth T."/>
            <person name="Frisvad J.C."/>
            <person name="Nybo J.L."/>
            <person name="Theobald S."/>
            <person name="Kildgaard S."/>
            <person name="Isbrandt T."/>
            <person name="Kuo A."/>
            <person name="Sato A."/>
            <person name="Lyhne E.K."/>
            <person name="Kogle M.E."/>
            <person name="Wiebenga A."/>
            <person name="Kun R.S."/>
            <person name="Lubbers R.J."/>
            <person name="Makela M.R."/>
            <person name="Barry K."/>
            <person name="Chovatia M."/>
            <person name="Clum A."/>
            <person name="Daum C."/>
            <person name="Haridas S."/>
            <person name="He G."/>
            <person name="LaButti K."/>
            <person name="Lipzen A."/>
            <person name="Mondo S."/>
            <person name="Riley R."/>
            <person name="Salamov A."/>
            <person name="Simmons B.A."/>
            <person name="Magnuson J.K."/>
            <person name="Henrissat B."/>
            <person name="Mortensen U.H."/>
            <person name="Larsen T.O."/>
            <person name="Devries R.P."/>
            <person name="Grigoriev I.V."/>
            <person name="Machida M."/>
            <person name="Baker S.E."/>
            <person name="Andersen M.R."/>
        </authorList>
    </citation>
    <scope>NUCLEOTIDE SEQUENCE [LARGE SCALE GENOMIC DNA]</scope>
    <source>
        <strain evidence="3">IBT 14317</strain>
    </source>
</reference>
<dbReference type="Gene3D" id="1.20.5.170">
    <property type="match status" value="1"/>
</dbReference>
<dbReference type="AlphaFoldDB" id="A0A5N7CIQ3"/>
<dbReference type="OrthoDB" id="68328at2759"/>
<feature type="compositionally biased region" description="Polar residues" evidence="2">
    <location>
        <begin position="48"/>
        <end position="58"/>
    </location>
</feature>
<dbReference type="CDD" id="cd14688">
    <property type="entry name" value="bZIP_YAP"/>
    <property type="match status" value="1"/>
</dbReference>
<accession>A0A5N7CIQ3</accession>
<feature type="region of interest" description="Disordered" evidence="2">
    <location>
        <begin position="447"/>
        <end position="481"/>
    </location>
</feature>
<keyword evidence="1" id="KW-0175">Coiled coil</keyword>
<dbReference type="PANTHER" id="PTHR40618">
    <property type="entry name" value="B-ZIP TRANSCRIPTION FACTOR (EUROFUNG)-RELATED"/>
    <property type="match status" value="1"/>
</dbReference>